<organism evidence="4 5">
    <name type="scientific">Tripterygium wilfordii</name>
    <name type="common">Thunder God vine</name>
    <dbReference type="NCBI Taxonomy" id="458696"/>
    <lineage>
        <taxon>Eukaryota</taxon>
        <taxon>Viridiplantae</taxon>
        <taxon>Streptophyta</taxon>
        <taxon>Embryophyta</taxon>
        <taxon>Tracheophyta</taxon>
        <taxon>Spermatophyta</taxon>
        <taxon>Magnoliopsida</taxon>
        <taxon>eudicotyledons</taxon>
        <taxon>Gunneridae</taxon>
        <taxon>Pentapetalae</taxon>
        <taxon>rosids</taxon>
        <taxon>fabids</taxon>
        <taxon>Celastrales</taxon>
        <taxon>Celastraceae</taxon>
        <taxon>Tripterygium</taxon>
    </lineage>
</organism>
<evidence type="ECO:0000256" key="1">
    <source>
        <dbReference type="ARBA" id="ARBA00004906"/>
    </source>
</evidence>
<reference evidence="4 5" key="1">
    <citation type="journal article" date="2020" name="Nat. Commun.">
        <title>Genome of Tripterygium wilfordii and identification of cytochrome P450 involved in triptolide biosynthesis.</title>
        <authorList>
            <person name="Tu L."/>
            <person name="Su P."/>
            <person name="Zhang Z."/>
            <person name="Gao L."/>
            <person name="Wang J."/>
            <person name="Hu T."/>
            <person name="Zhou J."/>
            <person name="Zhang Y."/>
            <person name="Zhao Y."/>
            <person name="Liu Y."/>
            <person name="Song Y."/>
            <person name="Tong Y."/>
            <person name="Lu Y."/>
            <person name="Yang J."/>
            <person name="Xu C."/>
            <person name="Jia M."/>
            <person name="Peters R.J."/>
            <person name="Huang L."/>
            <person name="Gao W."/>
        </authorList>
    </citation>
    <scope>NUCLEOTIDE SEQUENCE [LARGE SCALE GENOMIC DNA]</scope>
    <source>
        <strain evidence="5">cv. XIE 37</strain>
        <tissue evidence="4">Leaf</tissue>
    </source>
</reference>
<dbReference type="InterPro" id="IPR011043">
    <property type="entry name" value="Gal_Oxase/kelch_b-propeller"/>
</dbReference>
<evidence type="ECO:0000313" key="5">
    <source>
        <dbReference type="Proteomes" id="UP000593562"/>
    </source>
</evidence>
<dbReference type="EMBL" id="JAAARO010000018">
    <property type="protein sequence ID" value="KAF5731769.1"/>
    <property type="molecule type" value="Genomic_DNA"/>
</dbReference>
<dbReference type="PROSITE" id="PS50181">
    <property type="entry name" value="FBOX"/>
    <property type="match status" value="1"/>
</dbReference>
<comment type="caution">
    <text evidence="4">The sequence shown here is derived from an EMBL/GenBank/DDBJ whole genome shotgun (WGS) entry which is preliminary data.</text>
</comment>
<dbReference type="InterPro" id="IPR001810">
    <property type="entry name" value="F-box_dom"/>
</dbReference>
<dbReference type="Pfam" id="PF24750">
    <property type="entry name" value="b-prop_At3g26010-like"/>
    <property type="match status" value="1"/>
</dbReference>
<keyword evidence="5" id="KW-1185">Reference proteome</keyword>
<dbReference type="Proteomes" id="UP000593562">
    <property type="component" value="Unassembled WGS sequence"/>
</dbReference>
<dbReference type="InterPro" id="IPR045048">
    <property type="entry name" value="FBXO31/39"/>
</dbReference>
<evidence type="ECO:0000256" key="2">
    <source>
        <dbReference type="ARBA" id="ARBA00022786"/>
    </source>
</evidence>
<dbReference type="Pfam" id="PF00646">
    <property type="entry name" value="F-box"/>
    <property type="match status" value="1"/>
</dbReference>
<keyword evidence="2" id="KW-0833">Ubl conjugation pathway</keyword>
<dbReference type="SUPFAM" id="SSF81383">
    <property type="entry name" value="F-box domain"/>
    <property type="match status" value="1"/>
</dbReference>
<dbReference type="SMART" id="SM00256">
    <property type="entry name" value="FBOX"/>
    <property type="match status" value="1"/>
</dbReference>
<dbReference type="InterPro" id="IPR036047">
    <property type="entry name" value="F-box-like_dom_sf"/>
</dbReference>
<dbReference type="AlphaFoldDB" id="A0A7J7CCB7"/>
<dbReference type="Gene3D" id="1.20.1280.50">
    <property type="match status" value="1"/>
</dbReference>
<dbReference type="PANTHER" id="PTHR10706">
    <property type="entry name" value="F-BOX FAMILY PROTEIN"/>
    <property type="match status" value="1"/>
</dbReference>
<accession>A0A7J7CCB7</accession>
<comment type="pathway">
    <text evidence="1">Protein modification; protein ubiquitination.</text>
</comment>
<gene>
    <name evidence="4" type="ORF">HS088_TW18G00454</name>
</gene>
<dbReference type="InterPro" id="IPR056592">
    <property type="entry name" value="Beta-prop_At3g26010-like"/>
</dbReference>
<sequence>MRGKMSHANYCHNYQASECREENKGETVSADSNLSNDVLEKILVYLPIGSIFSSSSVCKRWHGIVSSERFLQYSDAQSRKPWYFMFTSKDEQVGYAYDPSLGNWYGIELPFILTPNWFIASSHGLVCFRDNNSGSDFHVCNPIKKQCKKIVEPPGLGISEYGALAISVSSESHGYTISIVKSKKVLENPSQWDISIHIYDSKTVMWVTSLSEVLIGWRGGNESVICDSVLYILIYSTDIGARGNRHGLITYNLSSRSSNGLLIDTLIPEPISLTCGRLTNLKEKLVMVGGIGKPDKPGIITGVRIWVLNGKDWQVAGRMSHDFFQGFGELDDVFASSGMVDHIYIQSYGKPLLVVFDMNQKKWKRVANCPLKKRYQLQLFSGFCLEPKLAIAP</sequence>
<name>A0A7J7CCB7_TRIWF</name>
<dbReference type="FunFam" id="1.20.1280.50:FF:000030">
    <property type="entry name" value="F-box/kelch-repeat protein At3g61590"/>
    <property type="match status" value="1"/>
</dbReference>
<feature type="domain" description="F-box" evidence="3">
    <location>
        <begin position="28"/>
        <end position="74"/>
    </location>
</feature>
<evidence type="ECO:0000259" key="3">
    <source>
        <dbReference type="PROSITE" id="PS50181"/>
    </source>
</evidence>
<protein>
    <recommendedName>
        <fullName evidence="3">F-box domain-containing protein</fullName>
    </recommendedName>
</protein>
<dbReference type="PANTHER" id="PTHR10706:SF130">
    <property type="entry name" value="F-BOX ONLY PROTEIN 31"/>
    <property type="match status" value="1"/>
</dbReference>
<evidence type="ECO:0000313" key="4">
    <source>
        <dbReference type="EMBL" id="KAF5731769.1"/>
    </source>
</evidence>
<dbReference type="SUPFAM" id="SSF50965">
    <property type="entry name" value="Galactose oxidase, central domain"/>
    <property type="match status" value="1"/>
</dbReference>
<dbReference type="InParanoid" id="A0A7J7CCB7"/>
<proteinExistence type="predicted"/>
<dbReference type="OrthoDB" id="3219396at2759"/>